<comment type="catalytic activity">
    <reaction evidence="1">
        <text>a uridine in RNA = a pseudouridine in RNA</text>
        <dbReference type="Rhea" id="RHEA:48348"/>
        <dbReference type="Rhea" id="RHEA-COMP:12068"/>
        <dbReference type="Rhea" id="RHEA-COMP:12069"/>
        <dbReference type="ChEBI" id="CHEBI:65314"/>
        <dbReference type="ChEBI" id="CHEBI:65315"/>
    </reaction>
</comment>
<name>A0ABQ0AX80_9FIRM</name>
<evidence type="ECO:0000313" key="9">
    <source>
        <dbReference type="Proteomes" id="UP001600894"/>
    </source>
</evidence>
<reference evidence="8 9" key="1">
    <citation type="submission" date="2024-04" db="EMBL/GenBank/DDBJ databases">
        <title>Defined microbial consortia suppress multidrug-resistant proinflammatory Enterobacteriaceae via ecological control.</title>
        <authorList>
            <person name="Furuichi M."/>
            <person name="Kawaguchi T."/>
            <person name="Pust M."/>
            <person name="Yasuma K."/>
            <person name="Plichta D."/>
            <person name="Hasegawa N."/>
            <person name="Ohya T."/>
            <person name="Bhattarai S."/>
            <person name="Sasajima S."/>
            <person name="Aoto Y."/>
            <person name="Tuganbaev T."/>
            <person name="Yaginuma M."/>
            <person name="Ueda M."/>
            <person name="Okahashi N."/>
            <person name="Amafuji K."/>
            <person name="Kiridooshi Y."/>
            <person name="Sugita K."/>
            <person name="Strazar M."/>
            <person name="Skelly A."/>
            <person name="Suda W."/>
            <person name="Hattori M."/>
            <person name="Nakamoto N."/>
            <person name="Caballero S."/>
            <person name="Norman J."/>
            <person name="Olle B."/>
            <person name="Tanoue T."/>
            <person name="Arita M."/>
            <person name="Bucci V."/>
            <person name="Atarashi K."/>
            <person name="Xavier R."/>
            <person name="Honda K."/>
        </authorList>
    </citation>
    <scope>NUCLEOTIDE SEQUENCE [LARGE SCALE GENOMIC DNA]</scope>
    <source>
        <strain evidence="9">f13</strain>
    </source>
</reference>
<dbReference type="SUPFAM" id="SSF55174">
    <property type="entry name" value="Alpha-L RNA-binding motif"/>
    <property type="match status" value="1"/>
</dbReference>
<evidence type="ECO:0000256" key="5">
    <source>
        <dbReference type="ARBA" id="ARBA00033164"/>
    </source>
</evidence>
<evidence type="ECO:0000256" key="4">
    <source>
        <dbReference type="ARBA" id="ARBA00031870"/>
    </source>
</evidence>
<dbReference type="InterPro" id="IPR036986">
    <property type="entry name" value="S4_RNA-bd_sf"/>
</dbReference>
<gene>
    <name evidence="8" type="ORF">F130042H8_17000</name>
</gene>
<dbReference type="PROSITE" id="PS50889">
    <property type="entry name" value="S4"/>
    <property type="match status" value="1"/>
</dbReference>
<sequence>MQLLKVTANEAGQRLDKLLAKYLNQAQKGFLYKMMRKKNITLNGKRCEGGERLKEGDEIRLFLAEDTIAKFSRIPVSSVKADVPNKRGESPDRRGRMPCLDIIYEDKNILIVNKPSGMLSQKAKDGDISLNEHILNYLIDSGHLPVEQLRTFKPSICNRLDRNTSGLVTAGVSLPGLQVMNQVFKDRSIHKYYQCLVKGAVTKRQMIAGFLRKDETANTVQIHAMEVENSVPIMTEYVPLKTNGSATLLQVTLITGRSHQIRAHLASIGHPILGDFKYGDRAVNEAVSQKYRVNSQLLHSWKLAMPQKLPYPLDYLAGKEFFAPLPEVFLRVMRGEGME</sequence>
<dbReference type="InterPro" id="IPR050188">
    <property type="entry name" value="RluA_PseudoU_synthase"/>
</dbReference>
<organism evidence="8 9">
    <name type="scientific">Enterocloster alcoholdehydrogenati</name>
    <dbReference type="NCBI Taxonomy" id="2547410"/>
    <lineage>
        <taxon>Bacteria</taxon>
        <taxon>Bacillati</taxon>
        <taxon>Bacillota</taxon>
        <taxon>Clostridia</taxon>
        <taxon>Lachnospirales</taxon>
        <taxon>Lachnospiraceae</taxon>
        <taxon>Enterocloster</taxon>
    </lineage>
</organism>
<evidence type="ECO:0000259" key="7">
    <source>
        <dbReference type="SMART" id="SM00363"/>
    </source>
</evidence>
<dbReference type="Pfam" id="PF00849">
    <property type="entry name" value="PseudoU_synth_2"/>
    <property type="match status" value="1"/>
</dbReference>
<dbReference type="InterPro" id="IPR006145">
    <property type="entry name" value="PsdUridine_synth_RsuA/RluA"/>
</dbReference>
<evidence type="ECO:0000256" key="2">
    <source>
        <dbReference type="ARBA" id="ARBA00010876"/>
    </source>
</evidence>
<protein>
    <recommendedName>
        <fullName evidence="4">RNA pseudouridylate synthase</fullName>
    </recommendedName>
    <alternativeName>
        <fullName evidence="5">RNA-uridine isomerase</fullName>
    </alternativeName>
</protein>
<dbReference type="SUPFAM" id="SSF55120">
    <property type="entry name" value="Pseudouridine synthase"/>
    <property type="match status" value="1"/>
</dbReference>
<proteinExistence type="inferred from homology"/>
<accession>A0ABQ0AX80</accession>
<dbReference type="Proteomes" id="UP001600894">
    <property type="component" value="Unassembled WGS sequence"/>
</dbReference>
<evidence type="ECO:0000256" key="3">
    <source>
        <dbReference type="ARBA" id="ARBA00023235"/>
    </source>
</evidence>
<dbReference type="Pfam" id="PF01479">
    <property type="entry name" value="S4"/>
    <property type="match status" value="1"/>
</dbReference>
<dbReference type="RefSeq" id="WP_390469659.1">
    <property type="nucleotide sequence ID" value="NZ_BAABXL010000001.1"/>
</dbReference>
<dbReference type="InterPro" id="IPR002942">
    <property type="entry name" value="S4_RNA-bd"/>
</dbReference>
<dbReference type="CDD" id="cd02869">
    <property type="entry name" value="PseudoU_synth_RluA_like"/>
    <property type="match status" value="1"/>
</dbReference>
<keyword evidence="9" id="KW-1185">Reference proteome</keyword>
<keyword evidence="3" id="KW-0413">Isomerase</keyword>
<dbReference type="SMART" id="SM00363">
    <property type="entry name" value="S4"/>
    <property type="match status" value="1"/>
</dbReference>
<evidence type="ECO:0000256" key="1">
    <source>
        <dbReference type="ARBA" id="ARBA00000073"/>
    </source>
</evidence>
<dbReference type="Gene3D" id="3.30.2350.10">
    <property type="entry name" value="Pseudouridine synthase"/>
    <property type="match status" value="1"/>
</dbReference>
<dbReference type="Gene3D" id="3.10.290.10">
    <property type="entry name" value="RNA-binding S4 domain"/>
    <property type="match status" value="1"/>
</dbReference>
<evidence type="ECO:0000313" key="8">
    <source>
        <dbReference type="EMBL" id="GAA6268640.1"/>
    </source>
</evidence>
<comment type="caution">
    <text evidence="8">The sequence shown here is derived from an EMBL/GenBank/DDBJ whole genome shotgun (WGS) entry which is preliminary data.</text>
</comment>
<keyword evidence="6" id="KW-0694">RNA-binding</keyword>
<dbReference type="PANTHER" id="PTHR21600">
    <property type="entry name" value="MITOCHONDRIAL RNA PSEUDOURIDINE SYNTHASE"/>
    <property type="match status" value="1"/>
</dbReference>
<feature type="domain" description="RNA-binding S4" evidence="7">
    <location>
        <begin position="13"/>
        <end position="73"/>
    </location>
</feature>
<dbReference type="InterPro" id="IPR020103">
    <property type="entry name" value="PsdUridine_synth_cat_dom_sf"/>
</dbReference>
<evidence type="ECO:0000256" key="6">
    <source>
        <dbReference type="PROSITE-ProRule" id="PRU00182"/>
    </source>
</evidence>
<dbReference type="CDD" id="cd00165">
    <property type="entry name" value="S4"/>
    <property type="match status" value="1"/>
</dbReference>
<comment type="similarity">
    <text evidence="2">Belongs to the pseudouridine synthase RluA family.</text>
</comment>
<dbReference type="PANTHER" id="PTHR21600:SF83">
    <property type="entry name" value="PSEUDOURIDYLATE SYNTHASE RPUSD4, MITOCHONDRIAL"/>
    <property type="match status" value="1"/>
</dbReference>
<dbReference type="EMBL" id="BAABXL010000001">
    <property type="protein sequence ID" value="GAA6268640.1"/>
    <property type="molecule type" value="Genomic_DNA"/>
</dbReference>